<dbReference type="Proteomes" id="UP001500631">
    <property type="component" value="Unassembled WGS sequence"/>
</dbReference>
<evidence type="ECO:0000259" key="3">
    <source>
        <dbReference type="Pfam" id="PF13556"/>
    </source>
</evidence>
<name>A0ABP9MH66_9GAMM</name>
<dbReference type="Pfam" id="PF07905">
    <property type="entry name" value="PucR"/>
    <property type="match status" value="1"/>
</dbReference>
<accession>A0ABP9MH66</accession>
<dbReference type="PANTHER" id="PTHR33744:SF1">
    <property type="entry name" value="DNA-BINDING TRANSCRIPTIONAL ACTIVATOR ADER"/>
    <property type="match status" value="1"/>
</dbReference>
<evidence type="ECO:0000259" key="2">
    <source>
        <dbReference type="Pfam" id="PF07905"/>
    </source>
</evidence>
<evidence type="ECO:0000313" key="5">
    <source>
        <dbReference type="Proteomes" id="UP001500631"/>
    </source>
</evidence>
<comment type="caution">
    <text evidence="4">The sequence shown here is derived from an EMBL/GenBank/DDBJ whole genome shotgun (WGS) entry which is preliminary data.</text>
</comment>
<feature type="domain" description="Purine catabolism PurC-like" evidence="2">
    <location>
        <begin position="8"/>
        <end position="123"/>
    </location>
</feature>
<proteinExistence type="predicted"/>
<sequence>MQLTIRNLINMPALKIKLLSENKGIDRKIVWAHTSELENPSEWVQPNYLIMTTGLGIPKTPEKQKDYIKRIIDADLSGLMISDNMSAPDDLSTLIEVANQYKFPVLFIDYHTPFIEIARIVHEANKDNKDLINHQLSKVLYENTQELIKEHNVKDLMVRIHNLLNMPVYLINTDDPTETLFNCTPVPESIQSRLLDFDFKTTDIQKIYQKSSTTLHTIPLKAQGFMLIVADNTISLDLLQNLALLFSLYLESKKDHFYQRIIQSGELLDDILNEGVNENYIDKKLPSFHINISHCCIFIAKLQKNINYKKLLFKFSINGLVLFKKDRVILLADKSHLTKLITIFPFIGISDAIQKTHRIHNAFREASLAFKNCSKEFPTQYYAEQNYSNQTLPKSIEEAQKIFDLNLGKLYTNDQSKNTRYIYTLKMFLENDRAWEKTAKILHIHKQTLVYRIQKIQEITQRQLNITADIVELWIALKAGEILGVIEE</sequence>
<dbReference type="SUPFAM" id="SSF75138">
    <property type="entry name" value="HprK N-terminal domain-like"/>
    <property type="match status" value="1"/>
</dbReference>
<dbReference type="PANTHER" id="PTHR33744">
    <property type="entry name" value="CARBOHYDRATE DIACID REGULATOR"/>
    <property type="match status" value="1"/>
</dbReference>
<gene>
    <name evidence="4" type="ORF">GCM10023338_07150</name>
</gene>
<organism evidence="4 5">
    <name type="scientific">Wohlfahrtiimonas larvae</name>
    <dbReference type="NCBI Taxonomy" id="1157986"/>
    <lineage>
        <taxon>Bacteria</taxon>
        <taxon>Pseudomonadati</taxon>
        <taxon>Pseudomonadota</taxon>
        <taxon>Gammaproteobacteria</taxon>
        <taxon>Cardiobacteriales</taxon>
        <taxon>Ignatzschineriaceae</taxon>
        <taxon>Wohlfahrtiimonas</taxon>
    </lineage>
</organism>
<dbReference type="Gene3D" id="1.10.10.2840">
    <property type="entry name" value="PucR C-terminal helix-turn-helix domain"/>
    <property type="match status" value="1"/>
</dbReference>
<feature type="domain" description="PucR C-terminal helix-turn-helix" evidence="3">
    <location>
        <begin position="424"/>
        <end position="479"/>
    </location>
</feature>
<dbReference type="Pfam" id="PF13556">
    <property type="entry name" value="HTH_30"/>
    <property type="match status" value="1"/>
</dbReference>
<dbReference type="InterPro" id="IPR042070">
    <property type="entry name" value="PucR_C-HTH_sf"/>
</dbReference>
<evidence type="ECO:0000256" key="1">
    <source>
        <dbReference type="ARBA" id="ARBA00011643"/>
    </source>
</evidence>
<dbReference type="EMBL" id="BAABKE010000002">
    <property type="protein sequence ID" value="GAA5096582.1"/>
    <property type="molecule type" value="Genomic_DNA"/>
</dbReference>
<protein>
    <submittedName>
        <fullName evidence="4">PucR family transcriptional regulator</fullName>
    </submittedName>
</protein>
<evidence type="ECO:0000313" key="4">
    <source>
        <dbReference type="EMBL" id="GAA5096582.1"/>
    </source>
</evidence>
<dbReference type="RefSeq" id="WP_077924821.1">
    <property type="nucleotide sequence ID" value="NZ_BAABKE010000002.1"/>
</dbReference>
<dbReference type="InterPro" id="IPR012914">
    <property type="entry name" value="PucR_dom"/>
</dbReference>
<reference evidence="5" key="1">
    <citation type="journal article" date="2019" name="Int. J. Syst. Evol. Microbiol.">
        <title>The Global Catalogue of Microorganisms (GCM) 10K type strain sequencing project: providing services to taxonomists for standard genome sequencing and annotation.</title>
        <authorList>
            <consortium name="The Broad Institute Genomics Platform"/>
            <consortium name="The Broad Institute Genome Sequencing Center for Infectious Disease"/>
            <person name="Wu L."/>
            <person name="Ma J."/>
        </authorList>
    </citation>
    <scope>NUCLEOTIDE SEQUENCE [LARGE SCALE GENOMIC DNA]</scope>
    <source>
        <strain evidence="5">JCM 18424</strain>
    </source>
</reference>
<dbReference type="InterPro" id="IPR051448">
    <property type="entry name" value="CdaR-like_regulators"/>
</dbReference>
<dbReference type="InterPro" id="IPR025736">
    <property type="entry name" value="PucR_C-HTH_dom"/>
</dbReference>
<keyword evidence="5" id="KW-1185">Reference proteome</keyword>
<dbReference type="InterPro" id="IPR028979">
    <property type="entry name" value="Ser_kin/Pase_Hpr-like_N_sf"/>
</dbReference>
<comment type="subunit">
    <text evidence="1">Homohexamer.</text>
</comment>